<evidence type="ECO:0000313" key="1">
    <source>
        <dbReference type="EMBL" id="CAE0748325.1"/>
    </source>
</evidence>
<accession>A0A7S4ES29</accession>
<gene>
    <name evidence="1" type="ORF">PCAR00345_LOCUS907</name>
</gene>
<sequence length="113" mass="12529">MLSRAMSCPNEELMVAARRVLIYLSHHRSSGLRFCHADAPMAGFSDSDLATKHSTSGYVFMYNQAAISWASEKQPSVALSPCEAEIIAAFEATKEAVYLRILFQDLGISQRRT</sequence>
<protein>
    <submittedName>
        <fullName evidence="1">Uncharacterized protein</fullName>
    </submittedName>
</protein>
<dbReference type="PANTHER" id="PTHR11439">
    <property type="entry name" value="GAG-POL-RELATED RETROTRANSPOSON"/>
    <property type="match status" value="1"/>
</dbReference>
<name>A0A7S4ES29_CHRCT</name>
<reference evidence="1" key="1">
    <citation type="submission" date="2021-01" db="EMBL/GenBank/DDBJ databases">
        <authorList>
            <person name="Corre E."/>
            <person name="Pelletier E."/>
            <person name="Niang G."/>
            <person name="Scheremetjew M."/>
            <person name="Finn R."/>
            <person name="Kale V."/>
            <person name="Holt S."/>
            <person name="Cochrane G."/>
            <person name="Meng A."/>
            <person name="Brown T."/>
            <person name="Cohen L."/>
        </authorList>
    </citation>
    <scope>NUCLEOTIDE SEQUENCE</scope>
    <source>
        <strain evidence="1">CCMP645</strain>
    </source>
</reference>
<proteinExistence type="predicted"/>
<organism evidence="1">
    <name type="scientific">Chrysotila carterae</name>
    <name type="common">Marine alga</name>
    <name type="synonym">Syracosphaera carterae</name>
    <dbReference type="NCBI Taxonomy" id="13221"/>
    <lineage>
        <taxon>Eukaryota</taxon>
        <taxon>Haptista</taxon>
        <taxon>Haptophyta</taxon>
        <taxon>Prymnesiophyceae</taxon>
        <taxon>Isochrysidales</taxon>
        <taxon>Isochrysidaceae</taxon>
        <taxon>Chrysotila</taxon>
    </lineage>
</organism>
<dbReference type="PANTHER" id="PTHR11439:SF483">
    <property type="entry name" value="PEPTIDE SYNTHASE GLIP-LIKE, PUTATIVE (AFU_ORTHOLOGUE AFUA_3G12920)-RELATED"/>
    <property type="match status" value="1"/>
</dbReference>
<dbReference type="CDD" id="cd09272">
    <property type="entry name" value="RNase_HI_RT_Ty1"/>
    <property type="match status" value="1"/>
</dbReference>
<dbReference type="EMBL" id="HBIZ01001639">
    <property type="protein sequence ID" value="CAE0748325.1"/>
    <property type="molecule type" value="Transcribed_RNA"/>
</dbReference>
<dbReference type="AlphaFoldDB" id="A0A7S4ES29"/>